<evidence type="ECO:0000256" key="1">
    <source>
        <dbReference type="SAM" id="SignalP"/>
    </source>
</evidence>
<accession>A0A8S1HFT0</accession>
<organism evidence="2 3">
    <name type="scientific">Caenorhabditis auriculariae</name>
    <dbReference type="NCBI Taxonomy" id="2777116"/>
    <lineage>
        <taxon>Eukaryota</taxon>
        <taxon>Metazoa</taxon>
        <taxon>Ecdysozoa</taxon>
        <taxon>Nematoda</taxon>
        <taxon>Chromadorea</taxon>
        <taxon>Rhabditida</taxon>
        <taxon>Rhabditina</taxon>
        <taxon>Rhabditomorpha</taxon>
        <taxon>Rhabditoidea</taxon>
        <taxon>Rhabditidae</taxon>
        <taxon>Peloderinae</taxon>
        <taxon>Caenorhabditis</taxon>
    </lineage>
</organism>
<feature type="chain" id="PRO_5035859133" evidence="1">
    <location>
        <begin position="23"/>
        <end position="69"/>
    </location>
</feature>
<name>A0A8S1HFT0_9PELO</name>
<proteinExistence type="predicted"/>
<sequence>MMNQRLHLLVLVILTVFALVHGDSVKRSLLTCRQNCAELCDPVLGVCDRYFKCLCLNNVLVRPAISALN</sequence>
<evidence type="ECO:0000313" key="2">
    <source>
        <dbReference type="EMBL" id="CAD6194125.1"/>
    </source>
</evidence>
<keyword evidence="1" id="KW-0732">Signal</keyword>
<feature type="signal peptide" evidence="1">
    <location>
        <begin position="1"/>
        <end position="22"/>
    </location>
</feature>
<gene>
    <name evidence="2" type="ORF">CAUJ_LOCUS10044</name>
</gene>
<keyword evidence="3" id="KW-1185">Reference proteome</keyword>
<comment type="caution">
    <text evidence="2">The sequence shown here is derived from an EMBL/GenBank/DDBJ whole genome shotgun (WGS) entry which is preliminary data.</text>
</comment>
<evidence type="ECO:0000313" key="3">
    <source>
        <dbReference type="Proteomes" id="UP000835052"/>
    </source>
</evidence>
<protein>
    <submittedName>
        <fullName evidence="2">Uncharacterized protein</fullName>
    </submittedName>
</protein>
<dbReference type="OrthoDB" id="5835160at2759"/>
<dbReference type="EMBL" id="CAJGYM010000041">
    <property type="protein sequence ID" value="CAD6194125.1"/>
    <property type="molecule type" value="Genomic_DNA"/>
</dbReference>
<reference evidence="2" key="1">
    <citation type="submission" date="2020-10" db="EMBL/GenBank/DDBJ databases">
        <authorList>
            <person name="Kikuchi T."/>
        </authorList>
    </citation>
    <scope>NUCLEOTIDE SEQUENCE</scope>
    <source>
        <strain evidence="2">NKZ352</strain>
    </source>
</reference>
<dbReference type="AlphaFoldDB" id="A0A8S1HFT0"/>
<dbReference type="Proteomes" id="UP000835052">
    <property type="component" value="Unassembled WGS sequence"/>
</dbReference>